<evidence type="ECO:0000259" key="4">
    <source>
        <dbReference type="Pfam" id="PF14686"/>
    </source>
</evidence>
<feature type="domain" description="SbsA Ig-like" evidence="3">
    <location>
        <begin position="6"/>
        <end position="106"/>
    </location>
</feature>
<protein>
    <recommendedName>
        <fullName evidence="7">Ig-like domain-containing protein</fullName>
    </recommendedName>
</protein>
<evidence type="ECO:0000313" key="6">
    <source>
        <dbReference type="Proteomes" id="UP000619457"/>
    </source>
</evidence>
<evidence type="ECO:0000256" key="2">
    <source>
        <dbReference type="SAM" id="MobiDB-lite"/>
    </source>
</evidence>
<evidence type="ECO:0000259" key="3">
    <source>
        <dbReference type="Pfam" id="PF13205"/>
    </source>
</evidence>
<keyword evidence="6" id="KW-1185">Reference proteome</keyword>
<dbReference type="SUPFAM" id="SSF117074">
    <property type="entry name" value="Hypothetical protein PA1324"/>
    <property type="match status" value="1"/>
</dbReference>
<dbReference type="Pfam" id="PF14686">
    <property type="entry name" value="fn3_3"/>
    <property type="match status" value="1"/>
</dbReference>
<comment type="caution">
    <text evidence="5">The sequence shown here is derived from an EMBL/GenBank/DDBJ whole genome shotgun (WGS) entry which is preliminary data.</text>
</comment>
<proteinExistence type="predicted"/>
<evidence type="ECO:0008006" key="7">
    <source>
        <dbReference type="Google" id="ProtNLM"/>
    </source>
</evidence>
<name>A0A918PRW7_9BACT</name>
<dbReference type="Proteomes" id="UP000619457">
    <property type="component" value="Unassembled WGS sequence"/>
</dbReference>
<dbReference type="AlphaFoldDB" id="A0A918PRW7"/>
<sequence length="550" mass="62945">MGGPKDEEAPTLLSSNPKDQSLNIKPKEIILTFDEYIKTDNPTRNILITPSLQKDKMEILAVKNELRIKLNQELEDSTTYVFNFQKSIQDISESNPAENLKLVFSTGNMIDSLSFSGKVEYIMPQKKPDIEDVIVGLYRIEDDTMDVFTDPPYYLTQTDTAGRFEITNIKAGTYRGYAWHDTNNTSKAEDKSEDYGFIADTIRIHENVRDAHFNIYRGNLSVFKINRSSASGGNYDIVLSKIPSKFTINQEGIGSDLTYRIKDKNIRLYHEVLPNDSIPIRLNAVDSVGFKVDTTLYAKFEESERKLEKLEITLAKEKEFLGTIKTHITFNKPLASLSYDSLFIQYDSAAYINIGSENVYLEDSIVRSKLWIEVPVQDSLSNATYQLFAADSTFMDVEGLYNEKEIKTNFKKLNEENLADEVKGKVLTELSPLIVQLRSKDGTIVKEQYLNEGNEYTFKKIPAGEYQIQVIADLNNNKKWDPGNYLERRQPEPIFYYFDAEKRSNLILLRGKWTLQNININERRASGLAVPKMENQPEMPAEADTEIPEM</sequence>
<organism evidence="5 6">
    <name type="scientific">Echinicola pacifica</name>
    <dbReference type="NCBI Taxonomy" id="346377"/>
    <lineage>
        <taxon>Bacteria</taxon>
        <taxon>Pseudomonadati</taxon>
        <taxon>Bacteroidota</taxon>
        <taxon>Cytophagia</taxon>
        <taxon>Cytophagales</taxon>
        <taxon>Cyclobacteriaceae</taxon>
        <taxon>Echinicola</taxon>
    </lineage>
</organism>
<dbReference type="InterPro" id="IPR032812">
    <property type="entry name" value="SbsA_Ig"/>
</dbReference>
<dbReference type="Pfam" id="PF13205">
    <property type="entry name" value="Big_5"/>
    <property type="match status" value="1"/>
</dbReference>
<reference evidence="5" key="2">
    <citation type="submission" date="2020-09" db="EMBL/GenBank/DDBJ databases">
        <authorList>
            <person name="Sun Q."/>
            <person name="Kim S."/>
        </authorList>
    </citation>
    <scope>NUCLEOTIDE SEQUENCE</scope>
    <source>
        <strain evidence="5">KCTC 12368</strain>
    </source>
</reference>
<dbReference type="InterPro" id="IPR029413">
    <property type="entry name" value="RG-lyase_II"/>
</dbReference>
<dbReference type="RefSeq" id="WP_018472358.1">
    <property type="nucleotide sequence ID" value="NZ_BMWX01000002.1"/>
</dbReference>
<feature type="region of interest" description="Disordered" evidence="2">
    <location>
        <begin position="1"/>
        <end position="20"/>
    </location>
</feature>
<dbReference type="EMBL" id="BMWX01000002">
    <property type="protein sequence ID" value="GGZ20312.1"/>
    <property type="molecule type" value="Genomic_DNA"/>
</dbReference>
<evidence type="ECO:0000256" key="1">
    <source>
        <dbReference type="ARBA" id="ARBA00022729"/>
    </source>
</evidence>
<feature type="domain" description="Rhamnogalacturonan lyase" evidence="4">
    <location>
        <begin position="152"/>
        <end position="181"/>
    </location>
</feature>
<evidence type="ECO:0000313" key="5">
    <source>
        <dbReference type="EMBL" id="GGZ20312.1"/>
    </source>
</evidence>
<gene>
    <name evidence="5" type="ORF">GCM10007049_11120</name>
</gene>
<accession>A0A918PRW7</accession>
<keyword evidence="1" id="KW-0732">Signal</keyword>
<reference evidence="5" key="1">
    <citation type="journal article" date="2014" name="Int. J. Syst. Evol. Microbiol.">
        <title>Complete genome sequence of Corynebacterium casei LMG S-19264T (=DSM 44701T), isolated from a smear-ripened cheese.</title>
        <authorList>
            <consortium name="US DOE Joint Genome Institute (JGI-PGF)"/>
            <person name="Walter F."/>
            <person name="Albersmeier A."/>
            <person name="Kalinowski J."/>
            <person name="Ruckert C."/>
        </authorList>
    </citation>
    <scope>NUCLEOTIDE SEQUENCE</scope>
    <source>
        <strain evidence="5">KCTC 12368</strain>
    </source>
</reference>